<dbReference type="EMBL" id="CM044708">
    <property type="protein sequence ID" value="KAI5648257.1"/>
    <property type="molecule type" value="Genomic_DNA"/>
</dbReference>
<name>A0ACB9ZPX7_CATRO</name>
<sequence length="123" mass="13792">MANFRAYHARLQVSMFVLFYLYKACVFFNESGYFPPIVRGFLFYTDVPCTVIIVTMMVTSCGPCINLTFQNPVLIACTLSTNLMPNYMSVIESFQSSNRTVPDSIMSSTGEPEPISRNAPDCV</sequence>
<keyword evidence="2" id="KW-1185">Reference proteome</keyword>
<accession>A0ACB9ZPX7</accession>
<organism evidence="1 2">
    <name type="scientific">Catharanthus roseus</name>
    <name type="common">Madagascar periwinkle</name>
    <name type="synonym">Vinca rosea</name>
    <dbReference type="NCBI Taxonomy" id="4058"/>
    <lineage>
        <taxon>Eukaryota</taxon>
        <taxon>Viridiplantae</taxon>
        <taxon>Streptophyta</taxon>
        <taxon>Embryophyta</taxon>
        <taxon>Tracheophyta</taxon>
        <taxon>Spermatophyta</taxon>
        <taxon>Magnoliopsida</taxon>
        <taxon>eudicotyledons</taxon>
        <taxon>Gunneridae</taxon>
        <taxon>Pentapetalae</taxon>
        <taxon>asterids</taxon>
        <taxon>lamiids</taxon>
        <taxon>Gentianales</taxon>
        <taxon>Apocynaceae</taxon>
        <taxon>Rauvolfioideae</taxon>
        <taxon>Vinceae</taxon>
        <taxon>Catharanthinae</taxon>
        <taxon>Catharanthus</taxon>
    </lineage>
</organism>
<proteinExistence type="predicted"/>
<evidence type="ECO:0000313" key="1">
    <source>
        <dbReference type="EMBL" id="KAI5648257.1"/>
    </source>
</evidence>
<comment type="caution">
    <text evidence="1">The sequence shown here is derived from an EMBL/GenBank/DDBJ whole genome shotgun (WGS) entry which is preliminary data.</text>
</comment>
<reference evidence="2" key="1">
    <citation type="journal article" date="2023" name="Nat. Plants">
        <title>Single-cell RNA sequencing provides a high-resolution roadmap for understanding the multicellular compartmentation of specialized metabolism.</title>
        <authorList>
            <person name="Sun S."/>
            <person name="Shen X."/>
            <person name="Li Y."/>
            <person name="Li Y."/>
            <person name="Wang S."/>
            <person name="Li R."/>
            <person name="Zhang H."/>
            <person name="Shen G."/>
            <person name="Guo B."/>
            <person name="Wei J."/>
            <person name="Xu J."/>
            <person name="St-Pierre B."/>
            <person name="Chen S."/>
            <person name="Sun C."/>
        </authorList>
    </citation>
    <scope>NUCLEOTIDE SEQUENCE [LARGE SCALE GENOMIC DNA]</scope>
</reference>
<evidence type="ECO:0000313" key="2">
    <source>
        <dbReference type="Proteomes" id="UP001060085"/>
    </source>
</evidence>
<gene>
    <name evidence="1" type="ORF">M9H77_34262</name>
</gene>
<protein>
    <submittedName>
        <fullName evidence="1">Uncharacterized protein</fullName>
    </submittedName>
</protein>
<dbReference type="Proteomes" id="UP001060085">
    <property type="component" value="Linkage Group LG08"/>
</dbReference>